<evidence type="ECO:0000256" key="7">
    <source>
        <dbReference type="ARBA" id="ARBA00022741"/>
    </source>
</evidence>
<dbReference type="Pfam" id="PF07730">
    <property type="entry name" value="HisKA_3"/>
    <property type="match status" value="1"/>
</dbReference>
<keyword evidence="9" id="KW-0067">ATP-binding</keyword>
<dbReference type="Pfam" id="PF13493">
    <property type="entry name" value="DUF4118"/>
    <property type="match status" value="1"/>
</dbReference>
<evidence type="ECO:0000313" key="17">
    <source>
        <dbReference type="Proteomes" id="UP001149140"/>
    </source>
</evidence>
<keyword evidence="11" id="KW-0902">Two-component regulatory system</keyword>
<dbReference type="GO" id="GO:0016020">
    <property type="term" value="C:membrane"/>
    <property type="evidence" value="ECO:0007669"/>
    <property type="project" value="UniProtKB-SubCell"/>
</dbReference>
<dbReference type="Gene3D" id="3.30.565.10">
    <property type="entry name" value="Histidine kinase-like ATPase, C-terminal domain"/>
    <property type="match status" value="1"/>
</dbReference>
<comment type="caution">
    <text evidence="16">The sequence shown here is derived from an EMBL/GenBank/DDBJ whole genome shotgun (WGS) entry which is preliminary data.</text>
</comment>
<name>A0A9X3N508_9ACTN</name>
<sequence>MLFRHIGSVSPVIGCSGIACAASDHDVHMMRPTHRRLTGWIVSATLVAAVSGVLELLESDPSASTVAVLYLFAVIPVAIVWGTAFGVLVAVASTLTYDYLFVPPKYSLVPTDPRDWLRLTGFLAAAVVVSELAARWRESARLAAEQAALRRVATLVAEGAAAETVFAAVANEVALLLEVDGAAVLRFDSDGGATVVGSWGKMTEALPVDRRLTLDGDSVTALVYRTARSARFDDYEHASGSIAARARTVRLRSAVGSPILVDRGLWGALVAGTWHLDRLAADAESRVAQFTELVVAAISNVQARSEVQRLADEQAALRRVATIVARECPPEEVFAKVAEEVGRLLKTDAAVVWRYEPGGGATVVGSWGELGGTVPVGRRIELDGDSVTALVYRTKRPARVDAHEHATGSVAADARSLGSRSAVGTPIIVNQRLWGSLGVESSRAEPMPLDAESRMTEFTELVATAISNVQARSELAASRARIVAGADDERRRVVRDLHDGAQQRLVHSIITLKLANRAVQNADDDSALALMAEALMHTERANAELRELAHGILPSALTQGGLRAGVRELASRTRVPVAVDVSVDRLPAAIEATAYFVVAEALTNVAKHARAEHVEVTLLIEDGTLAVQIRDDGVGGARTDGSGLTGLADRLAALDGELRIESPPDGGTVVAAAIPVPDTRGLPATN</sequence>
<keyword evidence="12 13" id="KW-0472">Membrane</keyword>
<dbReference type="Proteomes" id="UP001149140">
    <property type="component" value="Unassembled WGS sequence"/>
</dbReference>
<evidence type="ECO:0000256" key="9">
    <source>
        <dbReference type="ARBA" id="ARBA00022840"/>
    </source>
</evidence>
<keyword evidence="7" id="KW-0547">Nucleotide-binding</keyword>
<evidence type="ECO:0000313" key="16">
    <source>
        <dbReference type="EMBL" id="MDA0166732.1"/>
    </source>
</evidence>
<dbReference type="Pfam" id="PF02518">
    <property type="entry name" value="HATPase_c"/>
    <property type="match status" value="1"/>
</dbReference>
<keyword evidence="8" id="KW-0418">Kinase</keyword>
<organism evidence="16 17">
    <name type="scientific">Solirubrobacter ginsenosidimutans</name>
    <dbReference type="NCBI Taxonomy" id="490573"/>
    <lineage>
        <taxon>Bacteria</taxon>
        <taxon>Bacillati</taxon>
        <taxon>Actinomycetota</taxon>
        <taxon>Thermoleophilia</taxon>
        <taxon>Solirubrobacterales</taxon>
        <taxon>Solirubrobacteraceae</taxon>
        <taxon>Solirubrobacter</taxon>
    </lineage>
</organism>
<evidence type="ECO:0000256" key="10">
    <source>
        <dbReference type="ARBA" id="ARBA00022989"/>
    </source>
</evidence>
<keyword evidence="14" id="KW-0732">Signal</keyword>
<keyword evidence="10 13" id="KW-1133">Transmembrane helix</keyword>
<evidence type="ECO:0000256" key="14">
    <source>
        <dbReference type="SAM" id="SignalP"/>
    </source>
</evidence>
<evidence type="ECO:0000256" key="12">
    <source>
        <dbReference type="ARBA" id="ARBA00023136"/>
    </source>
</evidence>
<dbReference type="PANTHER" id="PTHR24421">
    <property type="entry name" value="NITRATE/NITRITE SENSOR PROTEIN NARX-RELATED"/>
    <property type="match status" value="1"/>
</dbReference>
<evidence type="ECO:0000256" key="2">
    <source>
        <dbReference type="ARBA" id="ARBA00004141"/>
    </source>
</evidence>
<dbReference type="SUPFAM" id="SSF55781">
    <property type="entry name" value="GAF domain-like"/>
    <property type="match status" value="2"/>
</dbReference>
<dbReference type="InterPro" id="IPR003018">
    <property type="entry name" value="GAF"/>
</dbReference>
<dbReference type="GO" id="GO:0046983">
    <property type="term" value="F:protein dimerization activity"/>
    <property type="evidence" value="ECO:0007669"/>
    <property type="project" value="InterPro"/>
</dbReference>
<dbReference type="RefSeq" id="WP_270045985.1">
    <property type="nucleotide sequence ID" value="NZ_JAPDOD010000074.1"/>
</dbReference>
<keyword evidence="4" id="KW-0597">Phosphoprotein</keyword>
<evidence type="ECO:0000256" key="1">
    <source>
        <dbReference type="ARBA" id="ARBA00000085"/>
    </source>
</evidence>
<dbReference type="SMART" id="SM00065">
    <property type="entry name" value="GAF"/>
    <property type="match status" value="2"/>
</dbReference>
<dbReference type="Gene3D" id="1.20.120.620">
    <property type="entry name" value="Backbone structure of the membrane domain of e. Coli histidine kinase receptor kdpd"/>
    <property type="match status" value="1"/>
</dbReference>
<evidence type="ECO:0000256" key="8">
    <source>
        <dbReference type="ARBA" id="ARBA00022777"/>
    </source>
</evidence>
<feature type="domain" description="GAF" evidence="15">
    <location>
        <begin position="161"/>
        <end position="308"/>
    </location>
</feature>
<dbReference type="EC" id="2.7.13.3" evidence="3"/>
<dbReference type="SUPFAM" id="SSF55874">
    <property type="entry name" value="ATPase domain of HSP90 chaperone/DNA topoisomerase II/histidine kinase"/>
    <property type="match status" value="1"/>
</dbReference>
<feature type="transmembrane region" description="Helical" evidence="13">
    <location>
        <begin position="69"/>
        <end position="96"/>
    </location>
</feature>
<keyword evidence="5" id="KW-0808">Transferase</keyword>
<dbReference type="GO" id="GO:0000155">
    <property type="term" value="F:phosphorelay sensor kinase activity"/>
    <property type="evidence" value="ECO:0007669"/>
    <property type="project" value="InterPro"/>
</dbReference>
<dbReference type="InterPro" id="IPR025201">
    <property type="entry name" value="KdpD_TM"/>
</dbReference>
<proteinExistence type="predicted"/>
<keyword evidence="6 13" id="KW-0812">Transmembrane</keyword>
<dbReference type="InterPro" id="IPR050482">
    <property type="entry name" value="Sensor_HK_TwoCompSys"/>
</dbReference>
<comment type="catalytic activity">
    <reaction evidence="1">
        <text>ATP + protein L-histidine = ADP + protein N-phospho-L-histidine.</text>
        <dbReference type="EC" id="2.7.13.3"/>
    </reaction>
</comment>
<dbReference type="InterPro" id="IPR003594">
    <property type="entry name" value="HATPase_dom"/>
</dbReference>
<evidence type="ECO:0000256" key="5">
    <source>
        <dbReference type="ARBA" id="ARBA00022679"/>
    </source>
</evidence>
<dbReference type="Gene3D" id="3.30.450.40">
    <property type="match status" value="2"/>
</dbReference>
<dbReference type="CDD" id="cd16917">
    <property type="entry name" value="HATPase_UhpB-NarQ-NarX-like"/>
    <property type="match status" value="1"/>
</dbReference>
<dbReference type="InterPro" id="IPR011712">
    <property type="entry name" value="Sig_transdc_His_kin_sub3_dim/P"/>
</dbReference>
<dbReference type="InterPro" id="IPR036890">
    <property type="entry name" value="HATPase_C_sf"/>
</dbReference>
<feature type="domain" description="GAF" evidence="15">
    <location>
        <begin position="329"/>
        <end position="476"/>
    </location>
</feature>
<evidence type="ECO:0000259" key="15">
    <source>
        <dbReference type="SMART" id="SM00065"/>
    </source>
</evidence>
<accession>A0A9X3N508</accession>
<evidence type="ECO:0000256" key="13">
    <source>
        <dbReference type="SAM" id="Phobius"/>
    </source>
</evidence>
<dbReference type="GO" id="GO:0005524">
    <property type="term" value="F:ATP binding"/>
    <property type="evidence" value="ECO:0007669"/>
    <property type="project" value="UniProtKB-KW"/>
</dbReference>
<evidence type="ECO:0000256" key="4">
    <source>
        <dbReference type="ARBA" id="ARBA00022553"/>
    </source>
</evidence>
<evidence type="ECO:0000256" key="3">
    <source>
        <dbReference type="ARBA" id="ARBA00012438"/>
    </source>
</evidence>
<feature type="transmembrane region" description="Helical" evidence="13">
    <location>
        <begin position="37"/>
        <end position="57"/>
    </location>
</feature>
<dbReference type="PANTHER" id="PTHR24421:SF10">
    <property type="entry name" value="NITRATE_NITRITE SENSOR PROTEIN NARQ"/>
    <property type="match status" value="1"/>
</dbReference>
<dbReference type="EMBL" id="JAPDOD010000074">
    <property type="protein sequence ID" value="MDA0166732.1"/>
    <property type="molecule type" value="Genomic_DNA"/>
</dbReference>
<dbReference type="AlphaFoldDB" id="A0A9X3N508"/>
<keyword evidence="17" id="KW-1185">Reference proteome</keyword>
<feature type="chain" id="PRO_5040759501" description="histidine kinase" evidence="14">
    <location>
        <begin position="22"/>
        <end position="686"/>
    </location>
</feature>
<dbReference type="Pfam" id="PF01590">
    <property type="entry name" value="GAF"/>
    <property type="match status" value="2"/>
</dbReference>
<feature type="signal peptide" evidence="14">
    <location>
        <begin position="1"/>
        <end position="21"/>
    </location>
</feature>
<dbReference type="PROSITE" id="PS51257">
    <property type="entry name" value="PROKAR_LIPOPROTEIN"/>
    <property type="match status" value="1"/>
</dbReference>
<dbReference type="InterPro" id="IPR038318">
    <property type="entry name" value="KdpD_sf"/>
</dbReference>
<reference evidence="16" key="1">
    <citation type="submission" date="2022-10" db="EMBL/GenBank/DDBJ databases">
        <title>The WGS of Solirubrobacter ginsenosidimutans DSM 21036.</title>
        <authorList>
            <person name="Jiang Z."/>
        </authorList>
    </citation>
    <scope>NUCLEOTIDE SEQUENCE</scope>
    <source>
        <strain evidence="16">DSM 21036</strain>
    </source>
</reference>
<evidence type="ECO:0000256" key="6">
    <source>
        <dbReference type="ARBA" id="ARBA00022692"/>
    </source>
</evidence>
<protein>
    <recommendedName>
        <fullName evidence="3">histidine kinase</fullName>
        <ecNumber evidence="3">2.7.13.3</ecNumber>
    </recommendedName>
</protein>
<dbReference type="InterPro" id="IPR029016">
    <property type="entry name" value="GAF-like_dom_sf"/>
</dbReference>
<gene>
    <name evidence="16" type="ORF">OM076_41100</name>
</gene>
<comment type="subcellular location">
    <subcellularLocation>
        <location evidence="2">Membrane</location>
        <topology evidence="2">Multi-pass membrane protein</topology>
    </subcellularLocation>
</comment>
<evidence type="ECO:0000256" key="11">
    <source>
        <dbReference type="ARBA" id="ARBA00023012"/>
    </source>
</evidence>